<evidence type="ECO:0000313" key="2">
    <source>
        <dbReference type="EMBL" id="KAF8564542.1"/>
    </source>
</evidence>
<feature type="region of interest" description="Disordered" evidence="1">
    <location>
        <begin position="1"/>
        <end position="28"/>
    </location>
</feature>
<dbReference type="AlphaFoldDB" id="A0A8T0DAR9"/>
<name>A0A8T0DAR9_9TREM</name>
<proteinExistence type="predicted"/>
<accession>A0A8T0DAR9</accession>
<keyword evidence="3" id="KW-1185">Reference proteome</keyword>
<reference evidence="2 3" key="1">
    <citation type="submission" date="2019-07" db="EMBL/GenBank/DDBJ databases">
        <title>Annotation for the trematode Paragonimus westermani.</title>
        <authorList>
            <person name="Choi Y.-J."/>
        </authorList>
    </citation>
    <scope>NUCLEOTIDE SEQUENCE [LARGE SCALE GENOMIC DNA]</scope>
    <source>
        <strain evidence="2">180907_Pwestermani</strain>
    </source>
</reference>
<gene>
    <name evidence="2" type="ORF">P879_11759</name>
</gene>
<evidence type="ECO:0000313" key="3">
    <source>
        <dbReference type="Proteomes" id="UP000699462"/>
    </source>
</evidence>
<sequence length="51" mass="6213">MRKTKPGNHLNKNSLFTRAKRSHPLRQRQFSRQTWMNNMKRLKRFGNPNFG</sequence>
<comment type="caution">
    <text evidence="2">The sequence shown here is derived from an EMBL/GenBank/DDBJ whole genome shotgun (WGS) entry which is preliminary data.</text>
</comment>
<organism evidence="2 3">
    <name type="scientific">Paragonimus westermani</name>
    <dbReference type="NCBI Taxonomy" id="34504"/>
    <lineage>
        <taxon>Eukaryota</taxon>
        <taxon>Metazoa</taxon>
        <taxon>Spiralia</taxon>
        <taxon>Lophotrochozoa</taxon>
        <taxon>Platyhelminthes</taxon>
        <taxon>Trematoda</taxon>
        <taxon>Digenea</taxon>
        <taxon>Plagiorchiida</taxon>
        <taxon>Troglotremata</taxon>
        <taxon>Troglotrematidae</taxon>
        <taxon>Paragonimus</taxon>
    </lineage>
</organism>
<protein>
    <submittedName>
        <fullName evidence="2">Uncharacterized protein</fullName>
    </submittedName>
</protein>
<dbReference type="Proteomes" id="UP000699462">
    <property type="component" value="Unassembled WGS sequence"/>
</dbReference>
<evidence type="ECO:0000256" key="1">
    <source>
        <dbReference type="SAM" id="MobiDB-lite"/>
    </source>
</evidence>
<dbReference type="EMBL" id="JTDF01008419">
    <property type="protein sequence ID" value="KAF8564542.1"/>
    <property type="molecule type" value="Genomic_DNA"/>
</dbReference>